<sequence>MFGLLTFTHRWFGVALAIFMLGWFSSGLVIALVGGPPSTRSEQLLHASSLAPQEGWLSLGQALKLSAAAHVSAEGRAAAPKVSAAPMHEHGAGRSRGDGAVVDARLTRIDGAPAWIVEAEGGRRRAISALDGAVLDVSAAQAERIVRSWLAAPASLQLSYSDTVDAVVGLRNADALKPFHRIAIEDGAGSQAVVSERTGEVVQLTTRAGRAVAYAGAWLHLFRWLDALGVGEYRRDVLTYAGFFAAFGALTGMILGFIRWRPGYFGRPTYSGGRTQPFREFWFKYHFWAGLIGGTFALLWAASGFLSTNPGQIFSSAAASPDELSRYRGGPESTIVADWKPDAQFTLDPDVVELQWSRVGEEATLFAVSRDGARRALPISGTAGTFSEAALFAAAQRLAGETRLAGHELLQVYDSYYYPGHRQAAADKPLPVLRVDLADAGNTSLYIDPVDGRLLAKFDDSRRAYRWLYSAVHHWDFGWFRQIWLWNAWMIVWVSFGLALAASAVVLGWRRLRRTAREALT</sequence>
<keyword evidence="1" id="KW-0472">Membrane</keyword>
<feature type="transmembrane region" description="Helical" evidence="1">
    <location>
        <begin position="490"/>
        <end position="509"/>
    </location>
</feature>
<dbReference type="PANTHER" id="PTHR34219:SF6">
    <property type="entry name" value="BLR3280 PROTEIN"/>
    <property type="match status" value="1"/>
</dbReference>
<accession>A0A6B8KDW5</accession>
<keyword evidence="3" id="KW-1185">Reference proteome</keyword>
<feature type="transmembrane region" description="Helical" evidence="1">
    <location>
        <begin position="285"/>
        <end position="306"/>
    </location>
</feature>
<evidence type="ECO:0008006" key="4">
    <source>
        <dbReference type="Google" id="ProtNLM"/>
    </source>
</evidence>
<name>A0A6B8KDW5_9HYPH</name>
<evidence type="ECO:0000256" key="1">
    <source>
        <dbReference type="SAM" id="Phobius"/>
    </source>
</evidence>
<dbReference type="EMBL" id="CP046052">
    <property type="protein sequence ID" value="QGM46634.1"/>
    <property type="molecule type" value="Genomic_DNA"/>
</dbReference>
<dbReference type="AlphaFoldDB" id="A0A6B8KDW5"/>
<keyword evidence="1" id="KW-0812">Transmembrane</keyword>
<gene>
    <name evidence="2" type="ORF">H2LOC_013550</name>
</gene>
<dbReference type="Proteomes" id="UP000309061">
    <property type="component" value="Chromosome"/>
</dbReference>
<dbReference type="OrthoDB" id="9760788at2"/>
<dbReference type="KEGG" id="mhey:H2LOC_013550"/>
<evidence type="ECO:0000313" key="2">
    <source>
        <dbReference type="EMBL" id="QGM46634.1"/>
    </source>
</evidence>
<evidence type="ECO:0000313" key="3">
    <source>
        <dbReference type="Proteomes" id="UP000309061"/>
    </source>
</evidence>
<protein>
    <recommendedName>
        <fullName evidence="4">PepSY domain-containing protein</fullName>
    </recommendedName>
</protein>
<dbReference type="InterPro" id="IPR005625">
    <property type="entry name" value="PepSY-ass_TM"/>
</dbReference>
<feature type="transmembrane region" description="Helical" evidence="1">
    <location>
        <begin position="237"/>
        <end position="258"/>
    </location>
</feature>
<proteinExistence type="predicted"/>
<reference evidence="2 3" key="1">
    <citation type="submission" date="2019-11" db="EMBL/GenBank/DDBJ databases">
        <title>The genome sequence of Methylocystis heyeri.</title>
        <authorList>
            <person name="Oshkin I.Y."/>
            <person name="Miroshnikov K."/>
            <person name="Dedysh S.N."/>
        </authorList>
    </citation>
    <scope>NUCLEOTIDE SEQUENCE [LARGE SCALE GENOMIC DNA]</scope>
    <source>
        <strain evidence="2 3">H2</strain>
    </source>
</reference>
<dbReference type="PANTHER" id="PTHR34219">
    <property type="entry name" value="IRON-REGULATED INNER MEMBRANE PROTEIN-RELATED"/>
    <property type="match status" value="1"/>
</dbReference>
<organism evidence="2 3">
    <name type="scientific">Methylocystis heyeri</name>
    <dbReference type="NCBI Taxonomy" id="391905"/>
    <lineage>
        <taxon>Bacteria</taxon>
        <taxon>Pseudomonadati</taxon>
        <taxon>Pseudomonadota</taxon>
        <taxon>Alphaproteobacteria</taxon>
        <taxon>Hyphomicrobiales</taxon>
        <taxon>Methylocystaceae</taxon>
        <taxon>Methylocystis</taxon>
    </lineage>
</organism>
<dbReference type="RefSeq" id="WP_136496859.1">
    <property type="nucleotide sequence ID" value="NZ_CP046052.1"/>
</dbReference>
<keyword evidence="1" id="KW-1133">Transmembrane helix</keyword>
<feature type="transmembrane region" description="Helical" evidence="1">
    <location>
        <begin position="12"/>
        <end position="33"/>
    </location>
</feature>